<gene>
    <name evidence="6" type="ORF">KUL25_09670</name>
</gene>
<dbReference type="InterPro" id="IPR036390">
    <property type="entry name" value="WH_DNA-bd_sf"/>
</dbReference>
<dbReference type="FunFam" id="1.10.10.10:FF:000001">
    <property type="entry name" value="LysR family transcriptional regulator"/>
    <property type="match status" value="1"/>
</dbReference>
<sequence length="297" mass="32647">MRSDLRQIRYFVATAEELHFRRAAERLGIAQPALSRAIQALEAELDVALFVRTNRSVQITTAGRVFLEGAREVLALTERVVDQTRTAHDGRVGELRIGYTDFAIAGALPGLLKGFQERHPRVTLKPQHGVTLAQIGRMVEGKLDVGFVTGPINRDGFDQCVVQSEAFECVVADSHPFAKRAGIQIAELASEDFVHGSSKDWQHFYDYLLPLCRRAGFAPRIVQEAFNTAGILGLVSCGMGVTVLTERVCAALGPGLITVPLLDVDERLVTSAIWRKDHLAGPARHFVDYLRTLPPAP</sequence>
<dbReference type="PRINTS" id="PR00039">
    <property type="entry name" value="HTHLYSR"/>
</dbReference>
<dbReference type="EMBL" id="CP078073">
    <property type="protein sequence ID" value="QXL89743.1"/>
    <property type="molecule type" value="Genomic_DNA"/>
</dbReference>
<accession>A0A975TYE7</accession>
<dbReference type="SUPFAM" id="SSF53850">
    <property type="entry name" value="Periplasmic binding protein-like II"/>
    <property type="match status" value="1"/>
</dbReference>
<name>A0A975TYE7_9RHOB</name>
<dbReference type="GO" id="GO:0003700">
    <property type="term" value="F:DNA-binding transcription factor activity"/>
    <property type="evidence" value="ECO:0007669"/>
    <property type="project" value="InterPro"/>
</dbReference>
<keyword evidence="2" id="KW-0805">Transcription regulation</keyword>
<dbReference type="Pfam" id="PF03466">
    <property type="entry name" value="LysR_substrate"/>
    <property type="match status" value="1"/>
</dbReference>
<protein>
    <submittedName>
        <fullName evidence="6">LysR family transcriptional regulator</fullName>
    </submittedName>
</protein>
<dbReference type="GO" id="GO:0003677">
    <property type="term" value="F:DNA binding"/>
    <property type="evidence" value="ECO:0007669"/>
    <property type="project" value="UniProtKB-KW"/>
</dbReference>
<dbReference type="PROSITE" id="PS50931">
    <property type="entry name" value="HTH_LYSR"/>
    <property type="match status" value="1"/>
</dbReference>
<dbReference type="AlphaFoldDB" id="A0A975TYE7"/>
<evidence type="ECO:0000256" key="1">
    <source>
        <dbReference type="ARBA" id="ARBA00009437"/>
    </source>
</evidence>
<dbReference type="PANTHER" id="PTHR30346">
    <property type="entry name" value="TRANSCRIPTIONAL DUAL REGULATOR HCAR-RELATED"/>
    <property type="match status" value="1"/>
</dbReference>
<keyword evidence="4" id="KW-0804">Transcription</keyword>
<dbReference type="Proteomes" id="UP000693972">
    <property type="component" value="Unassembled WGS sequence"/>
</dbReference>
<dbReference type="InterPro" id="IPR005119">
    <property type="entry name" value="LysR_subst-bd"/>
</dbReference>
<evidence type="ECO:0000256" key="2">
    <source>
        <dbReference type="ARBA" id="ARBA00023015"/>
    </source>
</evidence>
<feature type="domain" description="HTH lysR-type" evidence="5">
    <location>
        <begin position="1"/>
        <end position="60"/>
    </location>
</feature>
<reference evidence="6 7" key="1">
    <citation type="submission" date="2021-07" db="EMBL/GenBank/DDBJ databases">
        <title>Karlodiniumbacter phycospheric gen. nov., sp. nov., a phycosphere bacterium isolated from karlodinium veneficum.</title>
        <authorList>
            <person name="Peng Y."/>
            <person name="Jiang L."/>
            <person name="Lee J."/>
        </authorList>
    </citation>
    <scope>NUCLEOTIDE SEQUENCE</scope>
    <source>
        <strain evidence="6 7">N5</strain>
    </source>
</reference>
<evidence type="ECO:0000313" key="6">
    <source>
        <dbReference type="EMBL" id="QXL89743.1"/>
    </source>
</evidence>
<dbReference type="RefSeq" id="WP_257892765.1">
    <property type="nucleotide sequence ID" value="NZ_JAIMBW010000001.1"/>
</dbReference>
<keyword evidence="7" id="KW-1185">Reference proteome</keyword>
<organism evidence="6">
    <name type="scientific">Gymnodinialimonas phycosphaerae</name>
    <dbReference type="NCBI Taxonomy" id="2841589"/>
    <lineage>
        <taxon>Bacteria</taxon>
        <taxon>Pseudomonadati</taxon>
        <taxon>Pseudomonadota</taxon>
        <taxon>Alphaproteobacteria</taxon>
        <taxon>Rhodobacterales</taxon>
        <taxon>Paracoccaceae</taxon>
        <taxon>Gymnodinialimonas</taxon>
    </lineage>
</organism>
<dbReference type="CDD" id="cd08414">
    <property type="entry name" value="PBP2_LTTR_aromatics_like"/>
    <property type="match status" value="1"/>
</dbReference>
<dbReference type="EMBL" id="JAIMBW010000001">
    <property type="protein sequence ID" value="MBY4893031.1"/>
    <property type="molecule type" value="Genomic_DNA"/>
</dbReference>
<evidence type="ECO:0000256" key="3">
    <source>
        <dbReference type="ARBA" id="ARBA00023125"/>
    </source>
</evidence>
<evidence type="ECO:0000256" key="4">
    <source>
        <dbReference type="ARBA" id="ARBA00023163"/>
    </source>
</evidence>
<proteinExistence type="inferred from homology"/>
<dbReference type="PANTHER" id="PTHR30346:SF17">
    <property type="entry name" value="LYSR FAMILY TRANSCRIPTIONAL REGULATOR"/>
    <property type="match status" value="1"/>
</dbReference>
<dbReference type="Pfam" id="PF00126">
    <property type="entry name" value="HTH_1"/>
    <property type="match status" value="1"/>
</dbReference>
<evidence type="ECO:0000313" key="7">
    <source>
        <dbReference type="Proteomes" id="UP000693972"/>
    </source>
</evidence>
<evidence type="ECO:0000259" key="5">
    <source>
        <dbReference type="PROSITE" id="PS50931"/>
    </source>
</evidence>
<dbReference type="InterPro" id="IPR000847">
    <property type="entry name" value="LysR_HTH_N"/>
</dbReference>
<dbReference type="GO" id="GO:0032993">
    <property type="term" value="C:protein-DNA complex"/>
    <property type="evidence" value="ECO:0007669"/>
    <property type="project" value="TreeGrafter"/>
</dbReference>
<comment type="similarity">
    <text evidence="1">Belongs to the LysR transcriptional regulatory family.</text>
</comment>
<dbReference type="InterPro" id="IPR036388">
    <property type="entry name" value="WH-like_DNA-bd_sf"/>
</dbReference>
<dbReference type="SUPFAM" id="SSF46785">
    <property type="entry name" value="Winged helix' DNA-binding domain"/>
    <property type="match status" value="1"/>
</dbReference>
<keyword evidence="3" id="KW-0238">DNA-binding</keyword>
<dbReference type="Gene3D" id="3.40.190.10">
    <property type="entry name" value="Periplasmic binding protein-like II"/>
    <property type="match status" value="2"/>
</dbReference>
<dbReference type="Gene3D" id="1.10.10.10">
    <property type="entry name" value="Winged helix-like DNA-binding domain superfamily/Winged helix DNA-binding domain"/>
    <property type="match status" value="1"/>
</dbReference>